<reference evidence="2 3" key="1">
    <citation type="submission" date="2019-04" db="EMBL/GenBank/DDBJ databases">
        <title>An improved genome assembly and genetic linkage map for asparagus bean, Vigna unguiculata ssp. sesquipedialis.</title>
        <authorList>
            <person name="Xia Q."/>
            <person name="Zhang R."/>
            <person name="Dong Y."/>
        </authorList>
    </citation>
    <scope>NUCLEOTIDE SEQUENCE [LARGE SCALE GENOMIC DNA]</scope>
    <source>
        <tissue evidence="2">Leaf</tissue>
    </source>
</reference>
<evidence type="ECO:0000313" key="3">
    <source>
        <dbReference type="Proteomes" id="UP000501690"/>
    </source>
</evidence>
<dbReference type="AlphaFoldDB" id="A0A4D6MG35"/>
<proteinExistence type="predicted"/>
<keyword evidence="1" id="KW-0812">Transmembrane</keyword>
<feature type="transmembrane region" description="Helical" evidence="1">
    <location>
        <begin position="89"/>
        <end position="108"/>
    </location>
</feature>
<keyword evidence="1" id="KW-0472">Membrane</keyword>
<evidence type="ECO:0000256" key="1">
    <source>
        <dbReference type="SAM" id="Phobius"/>
    </source>
</evidence>
<feature type="transmembrane region" description="Helical" evidence="1">
    <location>
        <begin position="64"/>
        <end position="82"/>
    </location>
</feature>
<dbReference type="EMBL" id="CP039351">
    <property type="protein sequence ID" value="QCD99710.1"/>
    <property type="molecule type" value="Genomic_DNA"/>
</dbReference>
<gene>
    <name evidence="2" type="ORF">DEO72_LG7g995</name>
</gene>
<sequence length="338" mass="37546">MHIAMHSNTERLEYVMSIVVEIGSASEVLSPHLIQHLLRREIQTLLVLAILVVIKGVKEDNWEAFIADALFLGKICLFVLAFTMDRQLAVWYILVFLVIHMLTQQPVFQGLGTSNKLTPLQLESLLTEGTTTRLWLVEFRASYSPACIRSSQYFPDLSITYSTKNLSFGIVDLGLFPNAAEKFGISLSGSMGQLPTYILFENAAEVARFPELDFEATYFHPTITKKTRSSLPPLSSRNSLLGSLAILRTVVLTVCVSECSASLFSSSGVSSSAREYQRLLPKTCVNCRLGDVPLLLSESPSRSGEEVSPKREDAKTLFPLFELSLERESLSPERDLSA</sequence>
<name>A0A4D6MG35_VIGUN</name>
<dbReference type="SUPFAM" id="SSF52833">
    <property type="entry name" value="Thioredoxin-like"/>
    <property type="match status" value="1"/>
</dbReference>
<protein>
    <submittedName>
        <fullName evidence="2">Thioredoxin-like fold</fullName>
    </submittedName>
</protein>
<dbReference type="InterPro" id="IPR036249">
    <property type="entry name" value="Thioredoxin-like_sf"/>
</dbReference>
<keyword evidence="3" id="KW-1185">Reference proteome</keyword>
<keyword evidence="1" id="KW-1133">Transmembrane helix</keyword>
<evidence type="ECO:0000313" key="2">
    <source>
        <dbReference type="EMBL" id="QCD99710.1"/>
    </source>
</evidence>
<dbReference type="Gene3D" id="3.40.30.10">
    <property type="entry name" value="Glutaredoxin"/>
    <property type="match status" value="1"/>
</dbReference>
<organism evidence="2 3">
    <name type="scientific">Vigna unguiculata</name>
    <name type="common">Cowpea</name>
    <dbReference type="NCBI Taxonomy" id="3917"/>
    <lineage>
        <taxon>Eukaryota</taxon>
        <taxon>Viridiplantae</taxon>
        <taxon>Streptophyta</taxon>
        <taxon>Embryophyta</taxon>
        <taxon>Tracheophyta</taxon>
        <taxon>Spermatophyta</taxon>
        <taxon>Magnoliopsida</taxon>
        <taxon>eudicotyledons</taxon>
        <taxon>Gunneridae</taxon>
        <taxon>Pentapetalae</taxon>
        <taxon>rosids</taxon>
        <taxon>fabids</taxon>
        <taxon>Fabales</taxon>
        <taxon>Fabaceae</taxon>
        <taxon>Papilionoideae</taxon>
        <taxon>50 kb inversion clade</taxon>
        <taxon>NPAAA clade</taxon>
        <taxon>indigoferoid/millettioid clade</taxon>
        <taxon>Phaseoleae</taxon>
        <taxon>Vigna</taxon>
    </lineage>
</organism>
<dbReference type="Proteomes" id="UP000501690">
    <property type="component" value="Linkage Group LG7"/>
</dbReference>
<accession>A0A4D6MG35</accession>